<feature type="region of interest" description="Disordered" evidence="1">
    <location>
        <begin position="132"/>
        <end position="162"/>
    </location>
</feature>
<keyword evidence="3" id="KW-1185">Reference proteome</keyword>
<evidence type="ECO:0000313" key="2">
    <source>
        <dbReference type="EMBL" id="KAK3385492.1"/>
    </source>
</evidence>
<protein>
    <submittedName>
        <fullName evidence="2">Uncharacterized protein</fullName>
    </submittedName>
</protein>
<evidence type="ECO:0000256" key="1">
    <source>
        <dbReference type="SAM" id="MobiDB-lite"/>
    </source>
</evidence>
<reference evidence="2" key="1">
    <citation type="journal article" date="2023" name="Mol. Phylogenet. Evol.">
        <title>Genome-scale phylogeny and comparative genomics of the fungal order Sordariales.</title>
        <authorList>
            <person name="Hensen N."/>
            <person name="Bonometti L."/>
            <person name="Westerberg I."/>
            <person name="Brannstrom I.O."/>
            <person name="Guillou S."/>
            <person name="Cros-Aarteil S."/>
            <person name="Calhoun S."/>
            <person name="Haridas S."/>
            <person name="Kuo A."/>
            <person name="Mondo S."/>
            <person name="Pangilinan J."/>
            <person name="Riley R."/>
            <person name="LaButti K."/>
            <person name="Andreopoulos B."/>
            <person name="Lipzen A."/>
            <person name="Chen C."/>
            <person name="Yan M."/>
            <person name="Daum C."/>
            <person name="Ng V."/>
            <person name="Clum A."/>
            <person name="Steindorff A."/>
            <person name="Ohm R.A."/>
            <person name="Martin F."/>
            <person name="Silar P."/>
            <person name="Natvig D.O."/>
            <person name="Lalanne C."/>
            <person name="Gautier V."/>
            <person name="Ament-Velasquez S.L."/>
            <person name="Kruys A."/>
            <person name="Hutchinson M.I."/>
            <person name="Powell A.J."/>
            <person name="Barry K."/>
            <person name="Miller A.N."/>
            <person name="Grigoriev I.V."/>
            <person name="Debuchy R."/>
            <person name="Gladieux P."/>
            <person name="Hiltunen Thoren M."/>
            <person name="Johannesson H."/>
        </authorList>
    </citation>
    <scope>NUCLEOTIDE SEQUENCE</scope>
    <source>
        <strain evidence="2">CBS 232.78</strain>
    </source>
</reference>
<feature type="region of interest" description="Disordered" evidence="1">
    <location>
        <begin position="1"/>
        <end position="66"/>
    </location>
</feature>
<feature type="compositionally biased region" description="Acidic residues" evidence="1">
    <location>
        <begin position="27"/>
        <end position="43"/>
    </location>
</feature>
<feature type="compositionally biased region" description="Polar residues" evidence="1">
    <location>
        <begin position="150"/>
        <end position="159"/>
    </location>
</feature>
<sequence>MSDYDDNESSSDASHWNSSDDKVWGFEDYDEPLYDFSDEDGEDFPTRFSHDEYENHGDGSQNNSETGNIIALEASSRKEYHDFVDDYSVSSYPTSRGQECRRRSYLDYHLDYPIYPGLGRLELWDTSYQQSKPAQSTHTDLVTDRKLHRQSGTSNNRNQGYEYYAGPNLRGISNPELMNFYGGIHGFMHSYGPATLIASDYEAAYGSLERRRPYDAYLECRSRISKMRRNLAAQHGAYHAAPVPGYHQQPPNMLSQEEPSYYSGQQPSNIFGGKPSNILGQAQYSHSRRQTQRLWNGFFATPYPTHPQDTLAAGNYHDWHHPRIHGHGEILDGYVKQTHSSTGHQSAAPINTSSYRLLSSKIRNQPPNSEASSVTSSMQDYSQSHVTDENHAAAATFSPGPYQRQYRSSSSSEPSKDYYWW</sequence>
<reference evidence="2" key="2">
    <citation type="submission" date="2023-06" db="EMBL/GenBank/DDBJ databases">
        <authorList>
            <consortium name="Lawrence Berkeley National Laboratory"/>
            <person name="Haridas S."/>
            <person name="Hensen N."/>
            <person name="Bonometti L."/>
            <person name="Westerberg I."/>
            <person name="Brannstrom I.O."/>
            <person name="Guillou S."/>
            <person name="Cros-Aarteil S."/>
            <person name="Calhoun S."/>
            <person name="Kuo A."/>
            <person name="Mondo S."/>
            <person name="Pangilinan J."/>
            <person name="Riley R."/>
            <person name="LaButti K."/>
            <person name="Andreopoulos B."/>
            <person name="Lipzen A."/>
            <person name="Chen C."/>
            <person name="Yanf M."/>
            <person name="Daum C."/>
            <person name="Ng V."/>
            <person name="Clum A."/>
            <person name="Steindorff A."/>
            <person name="Ohm R."/>
            <person name="Martin F."/>
            <person name="Silar P."/>
            <person name="Natvig D."/>
            <person name="Lalanne C."/>
            <person name="Gautier V."/>
            <person name="Ament-velasquez S.L."/>
            <person name="Kruys A."/>
            <person name="Hutchinson M.I."/>
            <person name="Powell A.J."/>
            <person name="Barry K."/>
            <person name="Miller A.N."/>
            <person name="Grigoriev I.V."/>
            <person name="Debuchy R."/>
            <person name="Gladieux P."/>
            <person name="Thoren M.H."/>
            <person name="Johannesson H."/>
        </authorList>
    </citation>
    <scope>NUCLEOTIDE SEQUENCE</scope>
    <source>
        <strain evidence="2">CBS 232.78</strain>
    </source>
</reference>
<proteinExistence type="predicted"/>
<name>A0AAE0TZR4_9PEZI</name>
<dbReference type="Proteomes" id="UP001285441">
    <property type="component" value="Unassembled WGS sequence"/>
</dbReference>
<feature type="compositionally biased region" description="Basic and acidic residues" evidence="1">
    <location>
        <begin position="44"/>
        <end position="57"/>
    </location>
</feature>
<feature type="region of interest" description="Disordered" evidence="1">
    <location>
        <begin position="363"/>
        <end position="421"/>
    </location>
</feature>
<accession>A0AAE0TZR4</accession>
<evidence type="ECO:0000313" key="3">
    <source>
        <dbReference type="Proteomes" id="UP001285441"/>
    </source>
</evidence>
<dbReference type="EMBL" id="JAULSW010000004">
    <property type="protein sequence ID" value="KAK3385492.1"/>
    <property type="molecule type" value="Genomic_DNA"/>
</dbReference>
<comment type="caution">
    <text evidence="2">The sequence shown here is derived from an EMBL/GenBank/DDBJ whole genome shotgun (WGS) entry which is preliminary data.</text>
</comment>
<feature type="compositionally biased region" description="Low complexity" evidence="1">
    <location>
        <begin position="402"/>
        <end position="412"/>
    </location>
</feature>
<organism evidence="2 3">
    <name type="scientific">Podospora didyma</name>
    <dbReference type="NCBI Taxonomy" id="330526"/>
    <lineage>
        <taxon>Eukaryota</taxon>
        <taxon>Fungi</taxon>
        <taxon>Dikarya</taxon>
        <taxon>Ascomycota</taxon>
        <taxon>Pezizomycotina</taxon>
        <taxon>Sordariomycetes</taxon>
        <taxon>Sordariomycetidae</taxon>
        <taxon>Sordariales</taxon>
        <taxon>Podosporaceae</taxon>
        <taxon>Podospora</taxon>
    </lineage>
</organism>
<feature type="compositionally biased region" description="Polar residues" evidence="1">
    <location>
        <begin position="363"/>
        <end position="385"/>
    </location>
</feature>
<gene>
    <name evidence="2" type="ORF">B0H63DRAFT_543826</name>
</gene>
<dbReference type="AlphaFoldDB" id="A0AAE0TZR4"/>